<keyword evidence="3 8" id="KW-0443">Lipid metabolism</keyword>
<feature type="binding site" evidence="7">
    <location>
        <begin position="350"/>
        <end position="357"/>
    </location>
    <ligand>
        <name>substrate</name>
    </ligand>
</feature>
<feature type="short sequence motif" description="GXGXXG" evidence="8">
    <location>
        <begin position="55"/>
        <end position="60"/>
    </location>
</feature>
<comment type="similarity">
    <text evidence="1">Belongs to the phosphoglycerate mutase family. BPG-dependent PGAM subfamily.</text>
</comment>
<dbReference type="SUPFAM" id="SSF53254">
    <property type="entry name" value="Phosphoglycerate mutase-like"/>
    <property type="match status" value="1"/>
</dbReference>
<dbReference type="GO" id="GO:0004619">
    <property type="term" value="F:phosphoglycerate mutase activity"/>
    <property type="evidence" value="ECO:0007669"/>
    <property type="project" value="UniProtKB-EC"/>
</dbReference>
<dbReference type="GO" id="GO:0006096">
    <property type="term" value="P:glycolytic process"/>
    <property type="evidence" value="ECO:0007669"/>
    <property type="project" value="UniProtKB-KW"/>
</dbReference>
<dbReference type="Pfam" id="PF01734">
    <property type="entry name" value="Patatin"/>
    <property type="match status" value="1"/>
</dbReference>
<dbReference type="PANTHER" id="PTHR11931">
    <property type="entry name" value="PHOSPHOGLYCERATE MUTASE"/>
    <property type="match status" value="1"/>
</dbReference>
<dbReference type="PROSITE" id="PS51635">
    <property type="entry name" value="PNPLA"/>
    <property type="match status" value="1"/>
</dbReference>
<gene>
    <name evidence="10" type="ORF">DWX94_08840</name>
</gene>
<feature type="active site" description="Nucleophile" evidence="8">
    <location>
        <position position="86"/>
    </location>
</feature>
<keyword evidence="8" id="KW-0442">Lipid degradation</keyword>
<evidence type="ECO:0000313" key="10">
    <source>
        <dbReference type="EMBL" id="RGS41188.1"/>
    </source>
</evidence>
<proteinExistence type="inferred from homology"/>
<dbReference type="Proteomes" id="UP000283295">
    <property type="component" value="Unassembled WGS sequence"/>
</dbReference>
<evidence type="ECO:0000313" key="11">
    <source>
        <dbReference type="Proteomes" id="UP000283295"/>
    </source>
</evidence>
<feature type="binding site" evidence="7">
    <location>
        <position position="402"/>
    </location>
    <ligand>
        <name>substrate</name>
    </ligand>
</feature>
<dbReference type="InterPro" id="IPR029033">
    <property type="entry name" value="His_PPase_superfam"/>
</dbReference>
<reference evidence="10 11" key="1">
    <citation type="submission" date="2018-08" db="EMBL/GenBank/DDBJ databases">
        <title>A genome reference for cultivated species of the human gut microbiota.</title>
        <authorList>
            <person name="Zou Y."/>
            <person name="Xue W."/>
            <person name="Luo G."/>
        </authorList>
    </citation>
    <scope>NUCLEOTIDE SEQUENCE [LARGE SCALE GENOMIC DNA]</scope>
    <source>
        <strain evidence="10 11">AF22-21</strain>
    </source>
</reference>
<feature type="domain" description="PNPLA" evidence="9">
    <location>
        <begin position="51"/>
        <end position="261"/>
    </location>
</feature>
<feature type="short sequence motif" description="GXSXG" evidence="8">
    <location>
        <begin position="84"/>
        <end position="88"/>
    </location>
</feature>
<dbReference type="Gene3D" id="3.40.1090.10">
    <property type="entry name" value="Cytosolic phospholipase A2 catalytic domain"/>
    <property type="match status" value="2"/>
</dbReference>
<dbReference type="AlphaFoldDB" id="A0A3R6A043"/>
<dbReference type="InterPro" id="IPR005952">
    <property type="entry name" value="Phosphogly_mut1"/>
</dbReference>
<keyword evidence="4" id="KW-0324">Glycolysis</keyword>
<sequence>MDKEKMLEEIQEKTEEIKGRAEELHKVIEETIAQKKQQHQEAVIIKDGYGLVLGGGGGRGSYEIGVWKALEEYKDVIDIKAVSGSSVGALNAALYACGDLDKATQMWYDITNDRILSNKDIDEDNRNKWFESIKEKLTTIDNPVIQSAIECIGLDAVAKGMKIKDGFFSREGLMDILENSPVLTGVSNSKMSCYATCLNVEGKPTPERFQLAGMEPSEIERILLASSAIPVIFPMETIDQTKYYDGGFFLGGDNVPIQPLYDEGYRKFVVVHLDARRTDRYDDAEMIHIYPSVPLGGAIDGMLDFSPEGVEKRIAQGYNDARAVLVRYFGLRKKITEHENQSGASLYFTRHGQTVWNVENKICGATDIELTELGHRQAEELGEIIKNGGYHIDEILYSPLVRASETARHISEITGIPMRAEERLREQCFGKYEGTARDGAIFAEAKTHFLDHYEGGETMVHLCQRVYNLLDELKAESQENGKTYLLVAHNGISRIVQSYFNDMTNKEFAAFGIKNCEVREYRFR</sequence>
<dbReference type="EC" id="5.4.2.11" evidence="2"/>
<feature type="active site" description="Proton donor/acceptor" evidence="6">
    <location>
        <position position="426"/>
    </location>
</feature>
<accession>A0A3R6A043</accession>
<evidence type="ECO:0000256" key="6">
    <source>
        <dbReference type="PIRSR" id="PIRSR613078-1"/>
    </source>
</evidence>
<dbReference type="SMART" id="SM00855">
    <property type="entry name" value="PGAM"/>
    <property type="match status" value="1"/>
</dbReference>
<dbReference type="GO" id="GO:0016042">
    <property type="term" value="P:lipid catabolic process"/>
    <property type="evidence" value="ECO:0007669"/>
    <property type="project" value="UniProtKB-UniRule"/>
</dbReference>
<evidence type="ECO:0000256" key="4">
    <source>
        <dbReference type="ARBA" id="ARBA00023152"/>
    </source>
</evidence>
<dbReference type="InterPro" id="IPR002641">
    <property type="entry name" value="PNPLA_dom"/>
</dbReference>
<dbReference type="InterPro" id="IPR013078">
    <property type="entry name" value="His_Pase_superF_clade-1"/>
</dbReference>
<evidence type="ECO:0000256" key="8">
    <source>
        <dbReference type="PROSITE-ProRule" id="PRU01161"/>
    </source>
</evidence>
<name>A0A3R6A043_9FIRM</name>
<dbReference type="GO" id="GO:0016787">
    <property type="term" value="F:hydrolase activity"/>
    <property type="evidence" value="ECO:0007669"/>
    <property type="project" value="UniProtKB-UniRule"/>
</dbReference>
<comment type="caution">
    <text evidence="10">The sequence shown here is derived from an EMBL/GenBank/DDBJ whole genome shotgun (WGS) entry which is preliminary data.</text>
</comment>
<evidence type="ECO:0000256" key="3">
    <source>
        <dbReference type="ARBA" id="ARBA00023098"/>
    </source>
</evidence>
<dbReference type="Pfam" id="PF00300">
    <property type="entry name" value="His_Phos_1"/>
    <property type="match status" value="1"/>
</dbReference>
<evidence type="ECO:0000256" key="5">
    <source>
        <dbReference type="ARBA" id="ARBA00023235"/>
    </source>
</evidence>
<evidence type="ECO:0000259" key="9">
    <source>
        <dbReference type="PROSITE" id="PS51635"/>
    </source>
</evidence>
<feature type="active site" description="Proton acceptor" evidence="8">
    <location>
        <position position="245"/>
    </location>
</feature>
<dbReference type="SUPFAM" id="SSF52151">
    <property type="entry name" value="FabD/lysophospholipase-like"/>
    <property type="match status" value="1"/>
</dbReference>
<dbReference type="EMBL" id="QRVK01000021">
    <property type="protein sequence ID" value="RGS41188.1"/>
    <property type="molecule type" value="Genomic_DNA"/>
</dbReference>
<keyword evidence="5" id="KW-0413">Isomerase</keyword>
<protein>
    <recommendedName>
        <fullName evidence="2">phosphoglycerate mutase (2,3-diphosphoglycerate-dependent)</fullName>
        <ecNumber evidence="2">5.4.2.11</ecNumber>
    </recommendedName>
</protein>
<dbReference type="OrthoDB" id="9781415at2"/>
<evidence type="ECO:0000256" key="7">
    <source>
        <dbReference type="PIRSR" id="PIRSR613078-2"/>
    </source>
</evidence>
<keyword evidence="8" id="KW-0378">Hydrolase</keyword>
<evidence type="ECO:0000256" key="2">
    <source>
        <dbReference type="ARBA" id="ARBA00012028"/>
    </source>
</evidence>
<dbReference type="Gene3D" id="3.40.50.1240">
    <property type="entry name" value="Phosphoglycerate mutase-like"/>
    <property type="match status" value="1"/>
</dbReference>
<feature type="short sequence motif" description="DGA/G" evidence="8">
    <location>
        <begin position="245"/>
        <end position="247"/>
    </location>
</feature>
<organism evidence="10 11">
    <name type="scientific">Coprococcus eutactus</name>
    <dbReference type="NCBI Taxonomy" id="33043"/>
    <lineage>
        <taxon>Bacteria</taxon>
        <taxon>Bacillati</taxon>
        <taxon>Bacillota</taxon>
        <taxon>Clostridia</taxon>
        <taxon>Lachnospirales</taxon>
        <taxon>Lachnospiraceae</taxon>
        <taxon>Coprococcus</taxon>
    </lineage>
</organism>
<feature type="active site" description="Tele-phosphohistidine intermediate" evidence="6">
    <location>
        <position position="351"/>
    </location>
</feature>
<evidence type="ECO:0000256" key="1">
    <source>
        <dbReference type="ARBA" id="ARBA00006717"/>
    </source>
</evidence>
<dbReference type="InterPro" id="IPR016035">
    <property type="entry name" value="Acyl_Trfase/lysoPLipase"/>
</dbReference>
<dbReference type="CDD" id="cd07067">
    <property type="entry name" value="HP_PGM_like"/>
    <property type="match status" value="1"/>
</dbReference>